<protein>
    <submittedName>
        <fullName evidence="2">DUF368 domain-containing protein</fullName>
    </submittedName>
</protein>
<name>A0ABY7APD8_9ALTE</name>
<feature type="transmembrane region" description="Helical" evidence="1">
    <location>
        <begin position="98"/>
        <end position="119"/>
    </location>
</feature>
<keyword evidence="1" id="KW-0472">Membrane</keyword>
<keyword evidence="1" id="KW-1133">Transmembrane helix</keyword>
<feature type="transmembrane region" description="Helical" evidence="1">
    <location>
        <begin position="131"/>
        <end position="150"/>
    </location>
</feature>
<feature type="transmembrane region" description="Helical" evidence="1">
    <location>
        <begin position="66"/>
        <end position="86"/>
    </location>
</feature>
<keyword evidence="1" id="KW-0812">Transmembrane</keyword>
<accession>A0ABY7APD8</accession>
<dbReference type="RefSeq" id="WP_268075639.1">
    <property type="nucleotide sequence ID" value="NZ_CP109965.1"/>
</dbReference>
<feature type="transmembrane region" description="Helical" evidence="1">
    <location>
        <begin position="286"/>
        <end position="307"/>
    </location>
</feature>
<feature type="transmembrane region" description="Helical" evidence="1">
    <location>
        <begin position="231"/>
        <end position="249"/>
    </location>
</feature>
<sequence length="315" mass="34349">MTVRKRKDYLLLTVKGMAMGAADVVPGVSGGTVAFITGIYDELLNSLKKLGPESLKVLFQQGFSAFWSYINGFFLLSVFGGILISLKTFAALISAAIAYQPLLVWGFFSGLILASVYLLVKVQPKWQLTQWLGLLSGIGIVVAVSLATPAQVPNEWWVLFLGGFVAICAMILPGISGSFILLLVGLYPIFLNAINQFNLLALASFGAGCFTGLLVFSRILAWLLKRFHHTTISVLIGFLIGSLNVTWPWKQVVSSTTNRHGEIIPLQQTNVSPFEYAQLTGINSQFSYVLILAITGLVFVIGIEYIANQMNKKSD</sequence>
<dbReference type="PANTHER" id="PTHR37308">
    <property type="entry name" value="INTEGRAL MEMBRANE PROTEIN"/>
    <property type="match status" value="1"/>
</dbReference>
<dbReference type="InterPro" id="IPR007163">
    <property type="entry name" value="VCA0040-like"/>
</dbReference>
<reference evidence="2" key="1">
    <citation type="submission" date="2022-10" db="EMBL/GenBank/DDBJ databases">
        <title>Catenovulum adriacola sp. nov. isolated in the Harbour of Susak.</title>
        <authorList>
            <person name="Schoch T."/>
            <person name="Reich S.J."/>
            <person name="Stoeferle S."/>
            <person name="Flaiz M."/>
            <person name="Kazda M."/>
            <person name="Riedel C.U."/>
            <person name="Duerre P."/>
        </authorList>
    </citation>
    <scope>NUCLEOTIDE SEQUENCE</scope>
    <source>
        <strain evidence="2">TS8</strain>
    </source>
</reference>
<feature type="transmembrane region" description="Helical" evidence="1">
    <location>
        <begin position="157"/>
        <end position="187"/>
    </location>
</feature>
<keyword evidence="3" id="KW-1185">Reference proteome</keyword>
<proteinExistence type="predicted"/>
<evidence type="ECO:0000313" key="2">
    <source>
        <dbReference type="EMBL" id="WAJ71175.1"/>
    </source>
</evidence>
<dbReference type="PANTHER" id="PTHR37308:SF1">
    <property type="entry name" value="POLYPRENYL-PHOSPHATE TRANSPORTER"/>
    <property type="match status" value="1"/>
</dbReference>
<dbReference type="EMBL" id="CP109965">
    <property type="protein sequence ID" value="WAJ71175.1"/>
    <property type="molecule type" value="Genomic_DNA"/>
</dbReference>
<feature type="transmembrane region" description="Helical" evidence="1">
    <location>
        <begin position="199"/>
        <end position="224"/>
    </location>
</feature>
<gene>
    <name evidence="2" type="ORF">OLW01_05040</name>
</gene>
<evidence type="ECO:0000256" key="1">
    <source>
        <dbReference type="SAM" id="Phobius"/>
    </source>
</evidence>
<dbReference type="Proteomes" id="UP001163726">
    <property type="component" value="Chromosome"/>
</dbReference>
<organism evidence="2 3">
    <name type="scientific">Catenovulum adriaticum</name>
    <dbReference type="NCBI Taxonomy" id="2984846"/>
    <lineage>
        <taxon>Bacteria</taxon>
        <taxon>Pseudomonadati</taxon>
        <taxon>Pseudomonadota</taxon>
        <taxon>Gammaproteobacteria</taxon>
        <taxon>Alteromonadales</taxon>
        <taxon>Alteromonadaceae</taxon>
        <taxon>Catenovulum</taxon>
    </lineage>
</organism>
<dbReference type="Pfam" id="PF04018">
    <property type="entry name" value="VCA0040-like"/>
    <property type="match status" value="1"/>
</dbReference>
<evidence type="ECO:0000313" key="3">
    <source>
        <dbReference type="Proteomes" id="UP001163726"/>
    </source>
</evidence>